<evidence type="ECO:0000256" key="1">
    <source>
        <dbReference type="SAM" id="MobiDB-lite"/>
    </source>
</evidence>
<organism evidence="2 3">
    <name type="scientific">Stigmatella aurantiaca (strain DW4/3-1)</name>
    <dbReference type="NCBI Taxonomy" id="378806"/>
    <lineage>
        <taxon>Bacteria</taxon>
        <taxon>Pseudomonadati</taxon>
        <taxon>Myxococcota</taxon>
        <taxon>Myxococcia</taxon>
        <taxon>Myxococcales</taxon>
        <taxon>Cystobacterineae</taxon>
        <taxon>Archangiaceae</taxon>
        <taxon>Stigmatella</taxon>
    </lineage>
</organism>
<feature type="compositionally biased region" description="Gly residues" evidence="1">
    <location>
        <begin position="303"/>
        <end position="313"/>
    </location>
</feature>
<feature type="compositionally biased region" description="Basic and acidic residues" evidence="1">
    <location>
        <begin position="314"/>
        <end position="323"/>
    </location>
</feature>
<proteinExistence type="predicted"/>
<feature type="compositionally biased region" description="Low complexity" evidence="1">
    <location>
        <begin position="333"/>
        <end position="347"/>
    </location>
</feature>
<feature type="compositionally biased region" description="Basic and acidic residues" evidence="1">
    <location>
        <begin position="617"/>
        <end position="628"/>
    </location>
</feature>
<gene>
    <name evidence="2" type="ORF">STIAU_2055</name>
</gene>
<reference evidence="2 3" key="1">
    <citation type="submission" date="2006-04" db="EMBL/GenBank/DDBJ databases">
        <authorList>
            <person name="Nierman W.C."/>
        </authorList>
    </citation>
    <scope>NUCLEOTIDE SEQUENCE [LARGE SCALE GENOMIC DNA]</scope>
    <source>
        <strain evidence="2 3">DW4/3-1</strain>
    </source>
</reference>
<feature type="region of interest" description="Disordered" evidence="1">
    <location>
        <begin position="303"/>
        <end position="378"/>
    </location>
</feature>
<dbReference type="Proteomes" id="UP000032702">
    <property type="component" value="Unassembled WGS sequence"/>
</dbReference>
<dbReference type="EMBL" id="AAMD01000005">
    <property type="protein sequence ID" value="EAU69549.1"/>
    <property type="molecule type" value="Genomic_DNA"/>
</dbReference>
<feature type="region of interest" description="Disordered" evidence="1">
    <location>
        <begin position="615"/>
        <end position="635"/>
    </location>
</feature>
<evidence type="ECO:0000313" key="3">
    <source>
        <dbReference type="Proteomes" id="UP000032702"/>
    </source>
</evidence>
<comment type="caution">
    <text evidence="2">The sequence shown here is derived from an EMBL/GenBank/DDBJ whole genome shotgun (WGS) entry which is preliminary data.</text>
</comment>
<dbReference type="AlphaFoldDB" id="Q09CS0"/>
<sequence>MLRRRPTARLREGDADAAARLKGRAILAQGFEVETSPLWQIPVRRHREGQHPVGISPGVERVAKSLIEARVASLGTELTAPRREHARPSQQEHPTLHIHGGEKVAPDIRAQTPQGTCRSPLPRLDNQGTDPQAHGHFHGIHQEGARGQPGGRLQRTQPLRFHGPQGQARKRISRGEHQGTRETGLALRHPGGQQRPIPDGLAAQLQQMPFPGGISLKGRELGGVGLARTGGSKRDLPAQGVHRERIRGQHIGPQRDGAELFPREPRRESWQGHIAHLQAGQRNHGPLPHATGLGCADLPLGTGGIRPEAGGGHQGERPGHIEQDGDGALPQPARHGQAQRGAGQQRKGAAREMGLLGRGNGGPPDAAGEPPQHHEEHATHAGLLSLLGEVVDAGAFGRIQLEAVLRDPHVRLQIQEGDGVLAAVRIDHGALEHLCRLGIHLQANLLEARIRLGRIQHQQRALAVGARALRDVELIGQAALPEEERHRCGERVGVHVAHGEALRPRVVRVHLAACEHEGAGGRLLVLPAHQPGLLVGHRARGGLRAAERLVLVVLLEARLEVLGLLVEGLHPLDQRLHLGGDAAFGRSRGLGHFGGRSRLGSGRRWRGCLCGQQGHEQGLDQHGSEVSKKRASIRS</sequence>
<protein>
    <submittedName>
        <fullName evidence="2">Precollagen-NG</fullName>
    </submittedName>
</protein>
<evidence type="ECO:0000313" key="2">
    <source>
        <dbReference type="EMBL" id="EAU69549.1"/>
    </source>
</evidence>
<accession>Q09CS0</accession>
<feature type="region of interest" description="Disordered" evidence="1">
    <location>
        <begin position="111"/>
        <end position="193"/>
    </location>
</feature>
<name>Q09CS0_STIAD</name>